<dbReference type="PROSITE" id="PS51257">
    <property type="entry name" value="PROKAR_LIPOPROTEIN"/>
    <property type="match status" value="1"/>
</dbReference>
<evidence type="ECO:0000256" key="1">
    <source>
        <dbReference type="SAM" id="MobiDB-lite"/>
    </source>
</evidence>
<feature type="chain" id="PRO_5043321497" evidence="2">
    <location>
        <begin position="19"/>
        <end position="190"/>
    </location>
</feature>
<reference evidence="3 4" key="1">
    <citation type="submission" date="2016-01" db="EMBL/GenBank/DDBJ databases">
        <title>The new phylogeny of the genus Mycobacterium.</title>
        <authorList>
            <person name="Tarcisio F."/>
            <person name="Conor M."/>
            <person name="Antonella G."/>
            <person name="Elisabetta G."/>
            <person name="Giulia F.S."/>
            <person name="Sara T."/>
            <person name="Anna F."/>
            <person name="Clotilde B."/>
            <person name="Roberto B."/>
            <person name="Veronica D.S."/>
            <person name="Fabio R."/>
            <person name="Monica P."/>
            <person name="Olivier J."/>
            <person name="Enrico T."/>
            <person name="Nicola S."/>
        </authorList>
    </citation>
    <scope>NUCLEOTIDE SEQUENCE [LARGE SCALE GENOMIC DNA]</scope>
    <source>
        <strain evidence="3 4">DSM 44179</strain>
    </source>
</reference>
<evidence type="ECO:0000313" key="3">
    <source>
        <dbReference type="EMBL" id="ORV03105.1"/>
    </source>
</evidence>
<sequence length="190" mass="19076">MRTFNSRLALAGVSVVVAALTGCSTVIDGTPSCPGCGINAEPEFRTPRPSATPPPVTAAPSSAVPSPAPGPTAPAPGAQTLPADESGYVFIQTKSGQTRCQLNATEVGCESQFSNAPTVEGGQANGVSVTSGGALRWVLGNLGAIPAVTLDYATYRAVGWTIVADSTGTRFTNDGTGRGMTVSTEGAEAF</sequence>
<protein>
    <submittedName>
        <fullName evidence="3">Uncharacterized protein</fullName>
    </submittedName>
</protein>
<keyword evidence="2" id="KW-0732">Signal</keyword>
<feature type="region of interest" description="Disordered" evidence="1">
    <location>
        <begin position="44"/>
        <end position="82"/>
    </location>
</feature>
<gene>
    <name evidence="3" type="ORF">AWC04_10725</name>
</gene>
<dbReference type="EMBL" id="LQOJ01000039">
    <property type="protein sequence ID" value="ORV03105.1"/>
    <property type="molecule type" value="Genomic_DNA"/>
</dbReference>
<organism evidence="3 4">
    <name type="scientific">Mycolicibacterium fallax</name>
    <name type="common">Mycobacterium fallax</name>
    <dbReference type="NCBI Taxonomy" id="1793"/>
    <lineage>
        <taxon>Bacteria</taxon>
        <taxon>Bacillati</taxon>
        <taxon>Actinomycetota</taxon>
        <taxon>Actinomycetes</taxon>
        <taxon>Mycobacteriales</taxon>
        <taxon>Mycobacteriaceae</taxon>
        <taxon>Mycolicibacterium</taxon>
    </lineage>
</organism>
<dbReference type="RefSeq" id="WP_085095937.1">
    <property type="nucleotide sequence ID" value="NZ_AP022603.1"/>
</dbReference>
<name>A0A1X1RCT2_MYCFA</name>
<evidence type="ECO:0000256" key="2">
    <source>
        <dbReference type="SAM" id="SignalP"/>
    </source>
</evidence>
<accession>A0A1X1RCT2</accession>
<comment type="caution">
    <text evidence="3">The sequence shown here is derived from an EMBL/GenBank/DDBJ whole genome shotgun (WGS) entry which is preliminary data.</text>
</comment>
<dbReference type="AlphaFoldDB" id="A0A1X1RCT2"/>
<feature type="signal peptide" evidence="2">
    <location>
        <begin position="1"/>
        <end position="18"/>
    </location>
</feature>
<proteinExistence type="predicted"/>
<keyword evidence="4" id="KW-1185">Reference proteome</keyword>
<dbReference type="Proteomes" id="UP000193484">
    <property type="component" value="Unassembled WGS sequence"/>
</dbReference>
<dbReference type="OrthoDB" id="4773342at2"/>
<dbReference type="STRING" id="1793.AWC04_10725"/>
<evidence type="ECO:0000313" key="4">
    <source>
        <dbReference type="Proteomes" id="UP000193484"/>
    </source>
</evidence>